<evidence type="ECO:0000313" key="10">
    <source>
        <dbReference type="EMBL" id="PKW14904.1"/>
    </source>
</evidence>
<sequence>MRPRWGWGYRRNMIAERQIPLIAAPMAGGVSTPELTAAVSAAGAFGFLAAGYLTADALANQIAGVRAITSEPFGVNLFVPGERRDLDLSDYRMRVEAAAARHGAEAGSPSWDDDNYPAKVELVIAERIPVVSFTFGLPDRSIVDRLHEVGAQVVATVTTRQEARAAADAGADLLCVQGMEAGGHRAVFNDDPALPGGGSLFGLLAAIRVVQAEVDLPIIAAGGLVHGADVAAVLSAGAVAAQLGTAFLVCDEAGTQPTQRAEIAAAQRETELTRAFSGRPARGLVNRFLADNGDAPAAYPQLNNLTKPMRGAAGKAGDPELMSLWAGQTYAQARPLPAAELVRRLTEEARQALQQASTRL</sequence>
<keyword evidence="7" id="KW-0503">Monooxygenase</keyword>
<dbReference type="CDD" id="cd04730">
    <property type="entry name" value="NPD_like"/>
    <property type="match status" value="1"/>
</dbReference>
<dbReference type="GO" id="GO:0018580">
    <property type="term" value="F:nitronate monooxygenase activity"/>
    <property type="evidence" value="ECO:0007669"/>
    <property type="project" value="InterPro"/>
</dbReference>
<keyword evidence="4" id="KW-0285">Flavoprotein</keyword>
<dbReference type="STRING" id="994479.GCA_000194155_02882"/>
<evidence type="ECO:0000313" key="11">
    <source>
        <dbReference type="Proteomes" id="UP000233786"/>
    </source>
</evidence>
<evidence type="ECO:0000256" key="1">
    <source>
        <dbReference type="ARBA" id="ARBA00001917"/>
    </source>
</evidence>
<keyword evidence="11" id="KW-1185">Reference proteome</keyword>
<dbReference type="Pfam" id="PF03060">
    <property type="entry name" value="NMO"/>
    <property type="match status" value="1"/>
</dbReference>
<dbReference type="InterPro" id="IPR013785">
    <property type="entry name" value="Aldolase_TIM"/>
</dbReference>
<proteinExistence type="inferred from homology"/>
<dbReference type="InterPro" id="IPR004136">
    <property type="entry name" value="NMO"/>
</dbReference>
<comment type="similarity">
    <text evidence="2">Belongs to the nitronate monooxygenase family. NMO class I subfamily.</text>
</comment>
<accession>A0A2N3XW52</accession>
<comment type="cofactor">
    <cofactor evidence="1">
        <name>FMN</name>
        <dbReference type="ChEBI" id="CHEBI:58210"/>
    </cofactor>
</comment>
<keyword evidence="6" id="KW-0560">Oxidoreductase</keyword>
<evidence type="ECO:0000256" key="7">
    <source>
        <dbReference type="ARBA" id="ARBA00023033"/>
    </source>
</evidence>
<evidence type="ECO:0000256" key="3">
    <source>
        <dbReference type="ARBA" id="ARBA00022575"/>
    </source>
</evidence>
<comment type="catalytic activity">
    <reaction evidence="9">
        <text>3 propionate 3-nitronate + 3 O2 + H2O = 3 3-oxopropanoate + 2 nitrate + nitrite + H2O2 + 3 H(+)</text>
        <dbReference type="Rhea" id="RHEA:57332"/>
        <dbReference type="ChEBI" id="CHEBI:15377"/>
        <dbReference type="ChEBI" id="CHEBI:15378"/>
        <dbReference type="ChEBI" id="CHEBI:15379"/>
        <dbReference type="ChEBI" id="CHEBI:16240"/>
        <dbReference type="ChEBI" id="CHEBI:16301"/>
        <dbReference type="ChEBI" id="CHEBI:17632"/>
        <dbReference type="ChEBI" id="CHEBI:33190"/>
        <dbReference type="ChEBI" id="CHEBI:136067"/>
    </reaction>
</comment>
<organism evidence="10 11">
    <name type="scientific">Saccharopolyspora spinosa</name>
    <dbReference type="NCBI Taxonomy" id="60894"/>
    <lineage>
        <taxon>Bacteria</taxon>
        <taxon>Bacillati</taxon>
        <taxon>Actinomycetota</taxon>
        <taxon>Actinomycetes</taxon>
        <taxon>Pseudonocardiales</taxon>
        <taxon>Pseudonocardiaceae</taxon>
        <taxon>Saccharopolyspora</taxon>
    </lineage>
</organism>
<dbReference type="EMBL" id="PJNB01000001">
    <property type="protein sequence ID" value="PKW14904.1"/>
    <property type="molecule type" value="Genomic_DNA"/>
</dbReference>
<dbReference type="PANTHER" id="PTHR42747">
    <property type="entry name" value="NITRONATE MONOOXYGENASE-RELATED"/>
    <property type="match status" value="1"/>
</dbReference>
<keyword evidence="5" id="KW-0288">FMN</keyword>
<dbReference type="Gene3D" id="3.20.20.70">
    <property type="entry name" value="Aldolase class I"/>
    <property type="match status" value="1"/>
</dbReference>
<dbReference type="SUPFAM" id="SSF51412">
    <property type="entry name" value="Inosine monophosphate dehydrogenase (IMPDH)"/>
    <property type="match status" value="1"/>
</dbReference>
<dbReference type="Proteomes" id="UP000233786">
    <property type="component" value="Unassembled WGS sequence"/>
</dbReference>
<dbReference type="PANTHER" id="PTHR42747:SF3">
    <property type="entry name" value="NITRONATE MONOOXYGENASE-RELATED"/>
    <property type="match status" value="1"/>
</dbReference>
<evidence type="ECO:0000256" key="4">
    <source>
        <dbReference type="ARBA" id="ARBA00022630"/>
    </source>
</evidence>
<comment type="caution">
    <text evidence="10">The sequence shown here is derived from an EMBL/GenBank/DDBJ whole genome shotgun (WGS) entry which is preliminary data.</text>
</comment>
<evidence type="ECO:0000256" key="6">
    <source>
        <dbReference type="ARBA" id="ARBA00023002"/>
    </source>
</evidence>
<evidence type="ECO:0000256" key="9">
    <source>
        <dbReference type="ARBA" id="ARBA00049401"/>
    </source>
</evidence>
<evidence type="ECO:0000256" key="5">
    <source>
        <dbReference type="ARBA" id="ARBA00022643"/>
    </source>
</evidence>
<protein>
    <recommendedName>
        <fullName evidence="8">Propionate 3-nitronate monooxygenase</fullName>
    </recommendedName>
</protein>
<evidence type="ECO:0000256" key="2">
    <source>
        <dbReference type="ARBA" id="ARBA00009881"/>
    </source>
</evidence>
<keyword evidence="3" id="KW-0216">Detoxification</keyword>
<dbReference type="GO" id="GO:0009636">
    <property type="term" value="P:response to toxic substance"/>
    <property type="evidence" value="ECO:0007669"/>
    <property type="project" value="UniProtKB-KW"/>
</dbReference>
<reference evidence="10" key="1">
    <citation type="submission" date="2017-12" db="EMBL/GenBank/DDBJ databases">
        <title>Sequencing the genomes of 1000 Actinobacteria strains.</title>
        <authorList>
            <person name="Klenk H.-P."/>
        </authorList>
    </citation>
    <scope>NUCLEOTIDE SEQUENCE [LARGE SCALE GENOMIC DNA]</scope>
    <source>
        <strain evidence="10">DSM 44228</strain>
    </source>
</reference>
<gene>
    <name evidence="10" type="ORF">A8926_2559</name>
</gene>
<name>A0A2N3XW52_SACSN</name>
<evidence type="ECO:0000256" key="8">
    <source>
        <dbReference type="ARBA" id="ARBA00031155"/>
    </source>
</evidence>
<dbReference type="AlphaFoldDB" id="A0A2N3XW52"/>